<dbReference type="RefSeq" id="WP_176160859.1">
    <property type="nucleotide sequence ID" value="NZ_CP054929.1"/>
</dbReference>
<sequence>MNTDGIRWLVDKAPTWYGYCIHLARGLAADQLVNRITRGPAPVLIGAYTAEGIETYINSQEREMAAVRYGTHGDLAFTVAHGYWPGELGPGYSNHLSRNSGEEVFGLYYETQNPKVPPPQFTLYRDGEYACGFHMYMHTWSHEVTGPDADLIQADIEAAGIHNEDRRETAHLKSLTVIEKRFTLTLPMNQILHGSLPAALVHGHHVNPDSSAGAGG</sequence>
<evidence type="ECO:0000313" key="1">
    <source>
        <dbReference type="EMBL" id="QKW49126.1"/>
    </source>
</evidence>
<name>A0A7H8N413_9ACTN</name>
<gene>
    <name evidence="1" type="ORF">HUT08_05705</name>
</gene>
<accession>A0A7H8N413</accession>
<dbReference type="Pfam" id="PF20062">
    <property type="entry name" value="DUF6461"/>
    <property type="match status" value="1"/>
</dbReference>
<reference evidence="1 2" key="1">
    <citation type="submission" date="2020-06" db="EMBL/GenBank/DDBJ databases">
        <title>Genome mining for natural products.</title>
        <authorList>
            <person name="Zhang B."/>
            <person name="Shi J."/>
            <person name="Ge H."/>
        </authorList>
    </citation>
    <scope>NUCLEOTIDE SEQUENCE [LARGE SCALE GENOMIC DNA]</scope>
    <source>
        <strain evidence="1 2">NA00687</strain>
    </source>
</reference>
<dbReference type="AlphaFoldDB" id="A0A7H8N413"/>
<keyword evidence="2" id="KW-1185">Reference proteome</keyword>
<protein>
    <submittedName>
        <fullName evidence="1">Uncharacterized protein</fullName>
    </submittedName>
</protein>
<proteinExistence type="predicted"/>
<evidence type="ECO:0000313" key="2">
    <source>
        <dbReference type="Proteomes" id="UP000509303"/>
    </source>
</evidence>
<dbReference type="EMBL" id="CP054929">
    <property type="protein sequence ID" value="QKW49126.1"/>
    <property type="molecule type" value="Genomic_DNA"/>
</dbReference>
<dbReference type="InterPro" id="IPR045592">
    <property type="entry name" value="DUF6461"/>
</dbReference>
<organism evidence="1 2">
    <name type="scientific">Streptomyces buecherae</name>
    <dbReference type="NCBI Taxonomy" id="2763006"/>
    <lineage>
        <taxon>Bacteria</taxon>
        <taxon>Bacillati</taxon>
        <taxon>Actinomycetota</taxon>
        <taxon>Actinomycetes</taxon>
        <taxon>Kitasatosporales</taxon>
        <taxon>Streptomycetaceae</taxon>
        <taxon>Streptomyces</taxon>
    </lineage>
</organism>
<dbReference type="Proteomes" id="UP000509303">
    <property type="component" value="Chromosome"/>
</dbReference>